<dbReference type="Pfam" id="PF20356">
    <property type="entry name" value="DUF6651"/>
    <property type="match status" value="1"/>
</dbReference>
<proteinExistence type="predicted"/>
<feature type="compositionally biased region" description="Gly residues" evidence="1">
    <location>
        <begin position="240"/>
        <end position="256"/>
    </location>
</feature>
<gene>
    <name evidence="3" type="ORF">MM415B03200_0003</name>
</gene>
<feature type="region of interest" description="Disordered" evidence="1">
    <location>
        <begin position="240"/>
        <end position="260"/>
    </location>
</feature>
<reference evidence="3" key="1">
    <citation type="submission" date="2020-03" db="EMBL/GenBank/DDBJ databases">
        <title>The deep terrestrial virosphere.</title>
        <authorList>
            <person name="Holmfeldt K."/>
            <person name="Nilsson E."/>
            <person name="Simone D."/>
            <person name="Lopez-Fernandez M."/>
            <person name="Wu X."/>
            <person name="de Brujin I."/>
            <person name="Lundin D."/>
            <person name="Andersson A."/>
            <person name="Bertilsson S."/>
            <person name="Dopson M."/>
        </authorList>
    </citation>
    <scope>NUCLEOTIDE SEQUENCE</scope>
    <source>
        <strain evidence="3">MM415B03200</strain>
    </source>
</reference>
<sequence>MPQNGRRDAMKLKLNENGNVVIIDGKPVYIHPDGKEAPFDAKAAMDTIHNLNNENAERRRANDALTKTINSYVIGEEDGKPVFIDPEKAKNALETIKNFDDKKLIDAGQVETLKMEMNKAFISKEEDLKKGFRLKEEGLTGTIKKKDDTIFELMVRSQFASSPTIQDKTILPPDIASKYFGGNFVVEGEGSDAKVVGYFNKEKIFSRERPGEPAGFEEALGVIIDNYPLKDRILKATVGGAGGTGGAGGGGRQGGQGKRDEAFYKLPATERLKIIHSEKSAGA</sequence>
<feature type="domain" description="DUF6651" evidence="2">
    <location>
        <begin position="143"/>
        <end position="244"/>
    </location>
</feature>
<accession>A0A6M3LC41</accession>
<dbReference type="AlphaFoldDB" id="A0A6M3LC41"/>
<evidence type="ECO:0000256" key="1">
    <source>
        <dbReference type="SAM" id="MobiDB-lite"/>
    </source>
</evidence>
<organism evidence="3">
    <name type="scientific">viral metagenome</name>
    <dbReference type="NCBI Taxonomy" id="1070528"/>
    <lineage>
        <taxon>unclassified sequences</taxon>
        <taxon>metagenomes</taxon>
        <taxon>organismal metagenomes</taxon>
    </lineage>
</organism>
<dbReference type="InterPro" id="IPR046593">
    <property type="entry name" value="DUF6651"/>
</dbReference>
<dbReference type="EMBL" id="MT143033">
    <property type="protein sequence ID" value="QJA92043.1"/>
    <property type="molecule type" value="Genomic_DNA"/>
</dbReference>
<name>A0A6M3LC41_9ZZZZ</name>
<evidence type="ECO:0000259" key="2">
    <source>
        <dbReference type="Pfam" id="PF20356"/>
    </source>
</evidence>
<evidence type="ECO:0000313" key="3">
    <source>
        <dbReference type="EMBL" id="QJA92043.1"/>
    </source>
</evidence>
<protein>
    <submittedName>
        <fullName evidence="3">Putative tail protein</fullName>
    </submittedName>
</protein>